<dbReference type="GO" id="GO:0006313">
    <property type="term" value="P:DNA transposition"/>
    <property type="evidence" value="ECO:0007669"/>
    <property type="project" value="InterPro"/>
</dbReference>
<evidence type="ECO:0000256" key="1">
    <source>
        <dbReference type="SAM" id="MobiDB-lite"/>
    </source>
</evidence>
<keyword evidence="4" id="KW-1185">Reference proteome</keyword>
<evidence type="ECO:0000259" key="2">
    <source>
        <dbReference type="Pfam" id="PF02371"/>
    </source>
</evidence>
<protein>
    <submittedName>
        <fullName evidence="3">Mobile element protein</fullName>
    </submittedName>
</protein>
<dbReference type="InterPro" id="IPR003346">
    <property type="entry name" value="Transposase_20"/>
</dbReference>
<dbReference type="Pfam" id="PF02371">
    <property type="entry name" value="Transposase_20"/>
    <property type="match status" value="1"/>
</dbReference>
<comment type="caution">
    <text evidence="3">The sequence shown here is derived from an EMBL/GenBank/DDBJ whole genome shotgun (WGS) entry which is preliminary data.</text>
</comment>
<feature type="region of interest" description="Disordered" evidence="1">
    <location>
        <begin position="1"/>
        <end position="62"/>
    </location>
</feature>
<evidence type="ECO:0000313" key="4">
    <source>
        <dbReference type="Proteomes" id="UP000009877"/>
    </source>
</evidence>
<evidence type="ECO:0000313" key="3">
    <source>
        <dbReference type="EMBL" id="EME37987.1"/>
    </source>
</evidence>
<reference evidence="3 4" key="1">
    <citation type="journal article" date="2014" name="Genome Announc.">
        <title>Draft Genome Sequence of Kocuria palustris PEL.</title>
        <authorList>
            <person name="Sharma G."/>
            <person name="Khatri I."/>
            <person name="Subramanian S."/>
        </authorList>
    </citation>
    <scope>NUCLEOTIDE SEQUENCE [LARGE SCALE GENOMIC DNA]</scope>
    <source>
        <strain evidence="3 4">PEL</strain>
    </source>
</reference>
<dbReference type="Proteomes" id="UP000009877">
    <property type="component" value="Unassembled WGS sequence"/>
</dbReference>
<proteinExistence type="predicted"/>
<feature type="domain" description="Transposase IS116/IS110/IS902 C-terminal" evidence="2">
    <location>
        <begin position="1"/>
        <end position="52"/>
    </location>
</feature>
<accession>M2WHC4</accession>
<organism evidence="3 4">
    <name type="scientific">Kocuria palustris PEL</name>
    <dbReference type="NCBI Taxonomy" id="1236550"/>
    <lineage>
        <taxon>Bacteria</taxon>
        <taxon>Bacillati</taxon>
        <taxon>Actinomycetota</taxon>
        <taxon>Actinomycetes</taxon>
        <taxon>Micrococcales</taxon>
        <taxon>Micrococcaceae</taxon>
        <taxon>Kocuria</taxon>
    </lineage>
</organism>
<dbReference type="AlphaFoldDB" id="M2WHC4"/>
<gene>
    <name evidence="3" type="ORF">C884_00182</name>
</gene>
<name>M2WHC4_9MICC</name>
<dbReference type="GO" id="GO:0003677">
    <property type="term" value="F:DNA binding"/>
    <property type="evidence" value="ECO:0007669"/>
    <property type="project" value="InterPro"/>
</dbReference>
<dbReference type="EMBL" id="ANHZ02000001">
    <property type="protein sequence ID" value="EME37987.1"/>
    <property type="molecule type" value="Genomic_DNA"/>
</dbReference>
<dbReference type="GO" id="GO:0004803">
    <property type="term" value="F:transposase activity"/>
    <property type="evidence" value="ECO:0007669"/>
    <property type="project" value="InterPro"/>
</dbReference>
<sequence>MASYAGLAPVVRRSGTSIRGEPAPRDGNKTQKRALIHSAFASEHNPASRAYYDRKRGQGKRH</sequence>